<dbReference type="Proteomes" id="UP000008148">
    <property type="component" value="Chromosome"/>
</dbReference>
<sequence>MPGGATLTGPVFYTVVGRISAAPSGILLAKKSATDVALLSFESGLL</sequence>
<organism evidence="1 2">
    <name type="scientific">Citrobacter koseri (strain ATCC BAA-895 / CDC 4225-83 / SGSC4696)</name>
    <dbReference type="NCBI Taxonomy" id="290338"/>
    <lineage>
        <taxon>Bacteria</taxon>
        <taxon>Pseudomonadati</taxon>
        <taxon>Pseudomonadota</taxon>
        <taxon>Gammaproteobacteria</taxon>
        <taxon>Enterobacterales</taxon>
        <taxon>Enterobacteriaceae</taxon>
        <taxon>Citrobacter</taxon>
    </lineage>
</organism>
<evidence type="ECO:0000313" key="1">
    <source>
        <dbReference type="EMBL" id="ABV12648.1"/>
    </source>
</evidence>
<gene>
    <name evidence="1" type="ordered locus">CKO_01516</name>
</gene>
<evidence type="ECO:0000313" key="2">
    <source>
        <dbReference type="Proteomes" id="UP000008148"/>
    </source>
</evidence>
<proteinExistence type="predicted"/>
<name>A8AGN5_CITK8</name>
<dbReference type="EMBL" id="CP000822">
    <property type="protein sequence ID" value="ABV12648.1"/>
    <property type="molecule type" value="Genomic_DNA"/>
</dbReference>
<accession>A8AGN5</accession>
<dbReference type="KEGG" id="cko:CKO_01516"/>
<protein>
    <submittedName>
        <fullName evidence="1">Uncharacterized protein</fullName>
    </submittedName>
</protein>
<reference evidence="1 2" key="1">
    <citation type="submission" date="2007-08" db="EMBL/GenBank/DDBJ databases">
        <authorList>
            <consortium name="The Citrobacter koseri Genome Sequencing Project"/>
            <person name="McClelland M."/>
            <person name="Sanderson E.K."/>
            <person name="Porwollik S."/>
            <person name="Spieth J."/>
            <person name="Clifton W.S."/>
            <person name="Latreille P."/>
            <person name="Courtney L."/>
            <person name="Wang C."/>
            <person name="Pepin K."/>
            <person name="Bhonagiri V."/>
            <person name="Nash W."/>
            <person name="Johnson M."/>
            <person name="Thiruvilangam P."/>
            <person name="Wilson R."/>
        </authorList>
    </citation>
    <scope>NUCLEOTIDE SEQUENCE [LARGE SCALE GENOMIC DNA]</scope>
    <source>
        <strain evidence="2">ATCC BAA-895 / CDC 4225-83 / SGSC4696</strain>
    </source>
</reference>
<keyword evidence="2" id="KW-1185">Reference proteome</keyword>
<dbReference type="HOGENOM" id="CLU_3181785_0_0_6"/>
<dbReference type="AlphaFoldDB" id="A8AGN5"/>